<keyword evidence="2" id="KW-1185">Reference proteome</keyword>
<gene>
    <name evidence="1" type="ORF">WKI67_09130</name>
</gene>
<sequence length="130" mass="13496">MYRSVTLAAAALMTLAAVVPAQAADEEPVAGEGLFLTVSGSENTWMRGVMLKCAPEPGGPHPAAADACAALTKAGGDLDKLPADPHPCTKKFDPVTVEATGSWQQRSMSWQKTYANACALDAATGAVFRF</sequence>
<evidence type="ECO:0000313" key="2">
    <source>
        <dbReference type="Proteomes" id="UP001377168"/>
    </source>
</evidence>
<name>A0ACC6PQ75_9ACTN</name>
<comment type="caution">
    <text evidence="1">The sequence shown here is derived from an EMBL/GenBank/DDBJ whole genome shotgun (WGS) entry which is preliminary data.</text>
</comment>
<dbReference type="EMBL" id="JBBKAJ010000022">
    <property type="protein sequence ID" value="MEJ8633559.1"/>
    <property type="molecule type" value="Genomic_DNA"/>
</dbReference>
<reference evidence="1" key="1">
    <citation type="submission" date="2024-03" db="EMBL/GenBank/DDBJ databases">
        <title>Novel Streptomyces species of biotechnological and ecological value are a feature of Machair soil.</title>
        <authorList>
            <person name="Prole J.R."/>
            <person name="Goodfellow M."/>
            <person name="Allenby N."/>
            <person name="Ward A.C."/>
        </authorList>
    </citation>
    <scope>NUCLEOTIDE SEQUENCE</scope>
    <source>
        <strain evidence="1">MS2.AVA.5</strain>
    </source>
</reference>
<accession>A0ACC6PQ75</accession>
<evidence type="ECO:0000313" key="1">
    <source>
        <dbReference type="EMBL" id="MEJ8633559.1"/>
    </source>
</evidence>
<protein>
    <submittedName>
        <fullName evidence="1">SSI family serine proteinase inhibitor</fullName>
    </submittedName>
</protein>
<dbReference type="Proteomes" id="UP001377168">
    <property type="component" value="Unassembled WGS sequence"/>
</dbReference>
<proteinExistence type="predicted"/>
<organism evidence="1 2">
    <name type="scientific">Streptomyces achmelvichensis</name>
    <dbReference type="NCBI Taxonomy" id="3134111"/>
    <lineage>
        <taxon>Bacteria</taxon>
        <taxon>Bacillati</taxon>
        <taxon>Actinomycetota</taxon>
        <taxon>Actinomycetes</taxon>
        <taxon>Kitasatosporales</taxon>
        <taxon>Streptomycetaceae</taxon>
        <taxon>Streptomyces</taxon>
    </lineage>
</organism>